<comment type="caution">
    <text evidence="1">The sequence shown here is derived from an EMBL/GenBank/DDBJ whole genome shotgun (WGS) entry which is preliminary data.</text>
</comment>
<organism evidence="1 2">
    <name type="scientific">Deinococcus detaillensis</name>
    <dbReference type="NCBI Taxonomy" id="2592048"/>
    <lineage>
        <taxon>Bacteria</taxon>
        <taxon>Thermotogati</taxon>
        <taxon>Deinococcota</taxon>
        <taxon>Deinococci</taxon>
        <taxon>Deinococcales</taxon>
        <taxon>Deinococcaceae</taxon>
        <taxon>Deinococcus</taxon>
    </lineage>
</organism>
<keyword evidence="2" id="KW-1185">Reference proteome</keyword>
<sequence length="93" mass="10046">MTTTAELNANWADQLSAPYQQVWQKMQAEGVSAEWTDDHAPRFVVSQSKNVLASHLKGARPAGVVVPAALFEAGHKLEAENPERPILPAVASI</sequence>
<dbReference type="Proteomes" id="UP000316092">
    <property type="component" value="Unassembled WGS sequence"/>
</dbReference>
<reference evidence="1 2" key="1">
    <citation type="submission" date="2019-07" db="EMBL/GenBank/DDBJ databases">
        <title>Deinococcus detaillus sp. nov., isolated from humus soil in Antarctica.</title>
        <authorList>
            <person name="Zhang K."/>
        </authorList>
    </citation>
    <scope>NUCLEOTIDE SEQUENCE [LARGE SCALE GENOMIC DNA]</scope>
    <source>
        <strain evidence="1 2">H1</strain>
    </source>
</reference>
<gene>
    <name evidence="1" type="ORF">FNU79_16825</name>
</gene>
<dbReference type="RefSeq" id="WP_143721957.1">
    <property type="nucleotide sequence ID" value="NZ_VKDB01000031.1"/>
</dbReference>
<name>A0A553UJC4_9DEIO</name>
<evidence type="ECO:0000313" key="1">
    <source>
        <dbReference type="EMBL" id="TSA80314.1"/>
    </source>
</evidence>
<proteinExistence type="predicted"/>
<protein>
    <submittedName>
        <fullName evidence="1">Uncharacterized protein</fullName>
    </submittedName>
</protein>
<evidence type="ECO:0000313" key="2">
    <source>
        <dbReference type="Proteomes" id="UP000316092"/>
    </source>
</evidence>
<dbReference type="OrthoDB" id="71149at2"/>
<dbReference type="EMBL" id="VKDB01000031">
    <property type="protein sequence ID" value="TSA80314.1"/>
    <property type="molecule type" value="Genomic_DNA"/>
</dbReference>
<accession>A0A553UJC4</accession>
<dbReference type="AlphaFoldDB" id="A0A553UJC4"/>